<evidence type="ECO:0000256" key="3">
    <source>
        <dbReference type="ARBA" id="ARBA00012944"/>
    </source>
</evidence>
<dbReference type="Pfam" id="PF01059">
    <property type="entry name" value="Oxidored_q5_N"/>
    <property type="match status" value="1"/>
</dbReference>
<name>Q9T9N6_9BILA</name>
<feature type="domain" description="NADH:quinone oxidoreductase/Mrp antiporter transmembrane" evidence="17">
    <location>
        <begin position="107"/>
        <end position="398"/>
    </location>
</feature>
<feature type="transmembrane region" description="Helical" evidence="16">
    <location>
        <begin position="223"/>
        <end position="246"/>
    </location>
</feature>
<dbReference type="GO" id="GO:0042773">
    <property type="term" value="P:ATP synthesis coupled electron transport"/>
    <property type="evidence" value="ECO:0007669"/>
    <property type="project" value="InterPro"/>
</dbReference>
<evidence type="ECO:0000256" key="11">
    <source>
        <dbReference type="ARBA" id="ARBA00023027"/>
    </source>
</evidence>
<keyword evidence="14 16" id="KW-0472">Membrane</keyword>
<evidence type="ECO:0000256" key="5">
    <source>
        <dbReference type="ARBA" id="ARBA00022448"/>
    </source>
</evidence>
<feature type="non-terminal residue" evidence="19">
    <location>
        <position position="452"/>
    </location>
</feature>
<dbReference type="GO" id="GO:0031966">
    <property type="term" value="C:mitochondrial membrane"/>
    <property type="evidence" value="ECO:0007669"/>
    <property type="project" value="UniProtKB-SubCell"/>
</dbReference>
<feature type="transmembrane region" description="Helical" evidence="16">
    <location>
        <begin position="111"/>
        <end position="133"/>
    </location>
</feature>
<dbReference type="GO" id="GO:0048039">
    <property type="term" value="F:ubiquinone binding"/>
    <property type="evidence" value="ECO:0007669"/>
    <property type="project" value="TreeGrafter"/>
</dbReference>
<feature type="transmembrane region" description="Helical" evidence="16">
    <location>
        <begin position="252"/>
        <end position="272"/>
    </location>
</feature>
<dbReference type="AlphaFoldDB" id="Q9T9N6"/>
<proteinExistence type="inferred from homology"/>
<dbReference type="Pfam" id="PF00361">
    <property type="entry name" value="Proton_antipo_M"/>
    <property type="match status" value="1"/>
</dbReference>
<keyword evidence="8" id="KW-1278">Translocase</keyword>
<dbReference type="PRINTS" id="PR01437">
    <property type="entry name" value="NUOXDRDTASE4"/>
</dbReference>
<keyword evidence="13 16" id="KW-0496">Mitochondrion</keyword>
<feature type="domain" description="NADH:ubiquinone oxidoreductase chain 4 N-terminal" evidence="18">
    <location>
        <begin position="1"/>
        <end position="104"/>
    </location>
</feature>
<evidence type="ECO:0000259" key="18">
    <source>
        <dbReference type="Pfam" id="PF01059"/>
    </source>
</evidence>
<dbReference type="InterPro" id="IPR003918">
    <property type="entry name" value="NADH_UbQ_OxRdtase"/>
</dbReference>
<evidence type="ECO:0000256" key="13">
    <source>
        <dbReference type="ARBA" id="ARBA00023128"/>
    </source>
</evidence>
<sequence>MMALFLASSSSLITSLINKANWTPVPHSLFIVTFLWLASLNSETLSFSSFSTMCTSDLMSGELSVLSLWISALMIYSMNPTKMLSKLSSFCMITVFLNITLILAFHSSSLVTFFILFETSLIPTIIMILSWGYQPERVQAGLYMLFYTLAASLPLLVNIIFLNMESNHSSFFSPYMVGPTTQLSAAPALWWLIMILAFLVKMPIFVSHLWLPKAHVEAPVAGSMILAGVLLKLGGFGLIRVSAPFMMMSPKVLPGLSSFCLWGGLLTSLICLRQSDMKALIAYASIGHMAIIMAAAFSNSTWAWDGALTLMVAHGACSSGMFMAANQWYTQSGSRSLTMSKGLLTIYPMLTMLWFLLNSANMSAPPTINLMGEILLVLAILASNTLVLPILLATTFITGAYSLYLFSQSTHGTLSEQTPLKPAAKSISFSIIGLHWAPLNLIILSPEILLWT</sequence>
<protein>
    <recommendedName>
        <fullName evidence="4 16">NADH-ubiquinone oxidoreductase chain 4</fullName>
        <ecNumber evidence="3 16">7.1.1.2</ecNumber>
    </recommendedName>
</protein>
<evidence type="ECO:0000256" key="10">
    <source>
        <dbReference type="ARBA" id="ARBA00022989"/>
    </source>
</evidence>
<feature type="transmembrane region" description="Helical" evidence="16">
    <location>
        <begin position="188"/>
        <end position="211"/>
    </location>
</feature>
<feature type="transmembrane region" description="Helical" evidence="16">
    <location>
        <begin position="58"/>
        <end position="75"/>
    </location>
</feature>
<evidence type="ECO:0000256" key="16">
    <source>
        <dbReference type="RuleBase" id="RU003297"/>
    </source>
</evidence>
<dbReference type="EMBL" id="AJ245743">
    <property type="protein sequence ID" value="CAB59850.1"/>
    <property type="molecule type" value="Genomic_DNA"/>
</dbReference>
<keyword evidence="11 16" id="KW-0520">NAD</keyword>
<keyword evidence="12 16" id="KW-0830">Ubiquinone</keyword>
<evidence type="ECO:0000259" key="17">
    <source>
        <dbReference type="Pfam" id="PF00361"/>
    </source>
</evidence>
<comment type="catalytic activity">
    <reaction evidence="15 16">
        <text>a ubiquinone + NADH + 5 H(+)(in) = a ubiquinol + NAD(+) + 4 H(+)(out)</text>
        <dbReference type="Rhea" id="RHEA:29091"/>
        <dbReference type="Rhea" id="RHEA-COMP:9565"/>
        <dbReference type="Rhea" id="RHEA-COMP:9566"/>
        <dbReference type="ChEBI" id="CHEBI:15378"/>
        <dbReference type="ChEBI" id="CHEBI:16389"/>
        <dbReference type="ChEBI" id="CHEBI:17976"/>
        <dbReference type="ChEBI" id="CHEBI:57540"/>
        <dbReference type="ChEBI" id="CHEBI:57945"/>
        <dbReference type="EC" id="7.1.1.2"/>
    </reaction>
</comment>
<evidence type="ECO:0000256" key="7">
    <source>
        <dbReference type="ARBA" id="ARBA00022692"/>
    </source>
</evidence>
<dbReference type="InterPro" id="IPR001750">
    <property type="entry name" value="ND/Mrp_TM"/>
</dbReference>
<feature type="transmembrane region" description="Helical" evidence="16">
    <location>
        <begin position="303"/>
        <end position="325"/>
    </location>
</feature>
<feature type="transmembrane region" description="Helical" evidence="16">
    <location>
        <begin position="87"/>
        <end position="105"/>
    </location>
</feature>
<keyword evidence="10 16" id="KW-1133">Transmembrane helix</keyword>
<reference evidence="19" key="1">
    <citation type="journal article" date="1999" name="Proc. R. Soc. Lond., B, Biol. Sci.">
        <title>Analysis of the complete mitochondrial DNA sequence of the brachiopod Terebratulina retusa places Brachiopoda within the protostomes.</title>
        <authorList>
            <person name="Stechmann A."/>
            <person name="Schlegel M."/>
        </authorList>
    </citation>
    <scope>NUCLEOTIDE SEQUENCE</scope>
</reference>
<gene>
    <name evidence="19" type="primary">NADH4</name>
</gene>
<feature type="transmembrane region" description="Helical" evidence="16">
    <location>
        <begin position="337"/>
        <end position="357"/>
    </location>
</feature>
<comment type="similarity">
    <text evidence="2 16">Belongs to the complex I subunit 4 family.</text>
</comment>
<feature type="transmembrane region" description="Helical" evidence="16">
    <location>
        <begin position="427"/>
        <end position="451"/>
    </location>
</feature>
<feature type="transmembrane region" description="Helical" evidence="16">
    <location>
        <begin position="279"/>
        <end position="297"/>
    </location>
</feature>
<keyword evidence="7 16" id="KW-0812">Transmembrane</keyword>
<evidence type="ECO:0000256" key="4">
    <source>
        <dbReference type="ARBA" id="ARBA00021006"/>
    </source>
</evidence>
<dbReference type="GO" id="GO:0015990">
    <property type="term" value="P:electron transport coupled proton transport"/>
    <property type="evidence" value="ECO:0007669"/>
    <property type="project" value="TreeGrafter"/>
</dbReference>
<evidence type="ECO:0000256" key="15">
    <source>
        <dbReference type="ARBA" id="ARBA00049551"/>
    </source>
</evidence>
<evidence type="ECO:0000256" key="6">
    <source>
        <dbReference type="ARBA" id="ARBA00022660"/>
    </source>
</evidence>
<evidence type="ECO:0000256" key="1">
    <source>
        <dbReference type="ARBA" id="ARBA00004225"/>
    </source>
</evidence>
<evidence type="ECO:0000256" key="9">
    <source>
        <dbReference type="ARBA" id="ARBA00022982"/>
    </source>
</evidence>
<dbReference type="InterPro" id="IPR000260">
    <property type="entry name" value="NADH4_N"/>
</dbReference>
<evidence type="ECO:0000313" key="19">
    <source>
        <dbReference type="EMBL" id="CAB59850.1"/>
    </source>
</evidence>
<geneLocation type="mitochondrion" evidence="19"/>
<evidence type="ECO:0000256" key="12">
    <source>
        <dbReference type="ARBA" id="ARBA00023075"/>
    </source>
</evidence>
<feature type="transmembrane region" description="Helical" evidence="16">
    <location>
        <begin position="140"/>
        <end position="162"/>
    </location>
</feature>
<dbReference type="PANTHER" id="PTHR43507">
    <property type="entry name" value="NADH-UBIQUINONE OXIDOREDUCTASE CHAIN 4"/>
    <property type="match status" value="1"/>
</dbReference>
<evidence type="ECO:0000256" key="8">
    <source>
        <dbReference type="ARBA" id="ARBA00022967"/>
    </source>
</evidence>
<comment type="function">
    <text evidence="16">Core subunit of the mitochondrial membrane respiratory chain NADH dehydrogenase (Complex I) which catalyzes electron transfer from NADH through the respiratory chain, using ubiquinone as an electron acceptor. Essential for the catalytic activity and assembly of complex I.</text>
</comment>
<accession>Q9T9N6</accession>
<keyword evidence="5 16" id="KW-0813">Transport</keyword>
<dbReference type="PANTHER" id="PTHR43507:SF20">
    <property type="entry name" value="NADH-UBIQUINONE OXIDOREDUCTASE CHAIN 4"/>
    <property type="match status" value="1"/>
</dbReference>
<dbReference type="GO" id="GO:0003954">
    <property type="term" value="F:NADH dehydrogenase activity"/>
    <property type="evidence" value="ECO:0007669"/>
    <property type="project" value="TreeGrafter"/>
</dbReference>
<evidence type="ECO:0000256" key="2">
    <source>
        <dbReference type="ARBA" id="ARBA00009025"/>
    </source>
</evidence>
<feature type="transmembrane region" description="Helical" evidence="16">
    <location>
        <begin position="377"/>
        <end position="406"/>
    </location>
</feature>
<keyword evidence="6 16" id="KW-0679">Respiratory chain</keyword>
<dbReference type="EC" id="7.1.1.2" evidence="3 16"/>
<evidence type="ECO:0000256" key="14">
    <source>
        <dbReference type="ARBA" id="ARBA00023136"/>
    </source>
</evidence>
<organism evidence="19">
    <name type="scientific">Terebratulina retusa</name>
    <dbReference type="NCBI Taxonomy" id="7580"/>
    <lineage>
        <taxon>Eukaryota</taxon>
        <taxon>Metazoa</taxon>
        <taxon>Spiralia</taxon>
        <taxon>Lophotrochozoa</taxon>
        <taxon>Brachiopoda</taxon>
        <taxon>Rhynchonelliformea</taxon>
        <taxon>Rhynchonellata</taxon>
        <taxon>Terebratulidina</taxon>
        <taxon>Cancellothyridoidea</taxon>
        <taxon>Cancellothyrididae</taxon>
        <taxon>Terebratulina</taxon>
    </lineage>
</organism>
<keyword evidence="9 16" id="KW-0249">Electron transport</keyword>
<dbReference type="GO" id="GO:0008137">
    <property type="term" value="F:NADH dehydrogenase (ubiquinone) activity"/>
    <property type="evidence" value="ECO:0007669"/>
    <property type="project" value="UniProtKB-UniRule"/>
</dbReference>
<comment type="subcellular location">
    <subcellularLocation>
        <location evidence="1 16">Mitochondrion membrane</location>
        <topology evidence="1 16">Multi-pass membrane protein</topology>
    </subcellularLocation>
</comment>